<accession>A0AAQ4DNX0</accession>
<comment type="caution">
    <text evidence="1">The sequence shown here is derived from an EMBL/GenBank/DDBJ whole genome shotgun (WGS) entry which is preliminary data.</text>
</comment>
<organism evidence="1 2">
    <name type="scientific">Amblyomma americanum</name>
    <name type="common">Lone star tick</name>
    <dbReference type="NCBI Taxonomy" id="6943"/>
    <lineage>
        <taxon>Eukaryota</taxon>
        <taxon>Metazoa</taxon>
        <taxon>Ecdysozoa</taxon>
        <taxon>Arthropoda</taxon>
        <taxon>Chelicerata</taxon>
        <taxon>Arachnida</taxon>
        <taxon>Acari</taxon>
        <taxon>Parasitiformes</taxon>
        <taxon>Ixodida</taxon>
        <taxon>Ixodoidea</taxon>
        <taxon>Ixodidae</taxon>
        <taxon>Amblyomminae</taxon>
        <taxon>Amblyomma</taxon>
    </lineage>
</organism>
<proteinExistence type="predicted"/>
<gene>
    <name evidence="1" type="ORF">V5799_033230</name>
</gene>
<sequence>MNELFDALNAKCPIEGIWRNSPKIKLIRDFLDLLNTSERNSIRENKIVRIAANNRVTSCDPSVCFGHHRFCIRRKCCMYSSKPESGPSGAFLWRHEELWRR</sequence>
<reference evidence="1 2" key="1">
    <citation type="journal article" date="2023" name="Arcadia Sci">
        <title>De novo assembly of a long-read Amblyomma americanum tick genome.</title>
        <authorList>
            <person name="Chou S."/>
            <person name="Poskanzer K.E."/>
            <person name="Rollins M."/>
            <person name="Thuy-Boun P.S."/>
        </authorList>
    </citation>
    <scope>NUCLEOTIDE SEQUENCE [LARGE SCALE GENOMIC DNA]</scope>
    <source>
        <strain evidence="1">F_SG_1</strain>
        <tissue evidence="1">Salivary glands</tissue>
    </source>
</reference>
<dbReference type="AlphaFoldDB" id="A0AAQ4DNX0"/>
<dbReference type="Proteomes" id="UP001321473">
    <property type="component" value="Unassembled WGS sequence"/>
</dbReference>
<protein>
    <submittedName>
        <fullName evidence="1">Uncharacterized protein</fullName>
    </submittedName>
</protein>
<evidence type="ECO:0000313" key="2">
    <source>
        <dbReference type="Proteomes" id="UP001321473"/>
    </source>
</evidence>
<keyword evidence="2" id="KW-1185">Reference proteome</keyword>
<name>A0AAQ4DNX0_AMBAM</name>
<evidence type="ECO:0000313" key="1">
    <source>
        <dbReference type="EMBL" id="KAK8764160.1"/>
    </source>
</evidence>
<dbReference type="EMBL" id="JARKHS020028612">
    <property type="protein sequence ID" value="KAK8764160.1"/>
    <property type="molecule type" value="Genomic_DNA"/>
</dbReference>